<evidence type="ECO:0000256" key="13">
    <source>
        <dbReference type="SAM" id="Phobius"/>
    </source>
</evidence>
<dbReference type="GO" id="GO:0005886">
    <property type="term" value="C:plasma membrane"/>
    <property type="evidence" value="ECO:0007669"/>
    <property type="project" value="UniProtKB-SubCell"/>
</dbReference>
<reference evidence="15 16" key="1">
    <citation type="submission" date="2024-01" db="EMBL/GenBank/DDBJ databases">
        <title>The genomes of 5 underutilized Papilionoideae crops provide insights into root nodulation and disease resistanc.</title>
        <authorList>
            <person name="Jiang F."/>
        </authorList>
    </citation>
    <scope>NUCLEOTIDE SEQUENCE [LARGE SCALE GENOMIC DNA]</scope>
    <source>
        <strain evidence="15">JINMINGXINNONG_FW02</strain>
        <tissue evidence="15">Leaves</tissue>
    </source>
</reference>
<evidence type="ECO:0000256" key="11">
    <source>
        <dbReference type="ARBA" id="ARBA00045588"/>
    </source>
</evidence>
<dbReference type="Proteomes" id="UP001374584">
    <property type="component" value="Unassembled WGS sequence"/>
</dbReference>
<feature type="transmembrane region" description="Helical" evidence="13">
    <location>
        <begin position="63"/>
        <end position="84"/>
    </location>
</feature>
<keyword evidence="9 13" id="KW-0472">Membrane</keyword>
<feature type="transmembrane region" description="Helical" evidence="13">
    <location>
        <begin position="268"/>
        <end position="289"/>
    </location>
</feature>
<feature type="transmembrane region" description="Helical" evidence="13">
    <location>
        <begin position="352"/>
        <end position="372"/>
    </location>
</feature>
<keyword evidence="16" id="KW-1185">Reference proteome</keyword>
<dbReference type="GO" id="GO:0015293">
    <property type="term" value="F:symporter activity"/>
    <property type="evidence" value="ECO:0007669"/>
    <property type="project" value="UniProtKB-KW"/>
</dbReference>
<evidence type="ECO:0000256" key="9">
    <source>
        <dbReference type="ARBA" id="ARBA00023136"/>
    </source>
</evidence>
<evidence type="ECO:0000256" key="6">
    <source>
        <dbReference type="ARBA" id="ARBA00022847"/>
    </source>
</evidence>
<evidence type="ECO:0000313" key="15">
    <source>
        <dbReference type="EMBL" id="KAK7346572.1"/>
    </source>
</evidence>
<evidence type="ECO:0000313" key="16">
    <source>
        <dbReference type="Proteomes" id="UP001374584"/>
    </source>
</evidence>
<keyword evidence="3" id="KW-0813">Transport</keyword>
<evidence type="ECO:0000256" key="1">
    <source>
        <dbReference type="ARBA" id="ARBA00004651"/>
    </source>
</evidence>
<comment type="function">
    <text evidence="11">Carrier protein involved in proton-driven auxin influx. Mediates the formation of auxin gradient from developing leaves (site of auxin biosynthesis) to tips by contributing to the loading of auxin in vascular tissues and facilitating acropetal (base to tip) auxin transport within inner tissues of the root apex, and basipetal (tip to base) auxin transport within outer tissues of the root apex. May be involved in lateral roots and nodules formation.</text>
</comment>
<name>A0AAN9M2G6_PHACN</name>
<comment type="similarity">
    <text evidence="2">Belongs to the amino acid/polyamine transporter 2 family. Amino acid/auxin permease (AAAP) (TC 2.A.18.1) subfamily.</text>
</comment>
<protein>
    <recommendedName>
        <fullName evidence="14">Amino acid transporter transmembrane domain-containing protein</fullName>
    </recommendedName>
</protein>
<organism evidence="15 16">
    <name type="scientific">Phaseolus coccineus</name>
    <name type="common">Scarlet runner bean</name>
    <name type="synonym">Phaseolus multiflorus</name>
    <dbReference type="NCBI Taxonomy" id="3886"/>
    <lineage>
        <taxon>Eukaryota</taxon>
        <taxon>Viridiplantae</taxon>
        <taxon>Streptophyta</taxon>
        <taxon>Embryophyta</taxon>
        <taxon>Tracheophyta</taxon>
        <taxon>Spermatophyta</taxon>
        <taxon>Magnoliopsida</taxon>
        <taxon>eudicotyledons</taxon>
        <taxon>Gunneridae</taxon>
        <taxon>Pentapetalae</taxon>
        <taxon>rosids</taxon>
        <taxon>fabids</taxon>
        <taxon>Fabales</taxon>
        <taxon>Fabaceae</taxon>
        <taxon>Papilionoideae</taxon>
        <taxon>50 kb inversion clade</taxon>
        <taxon>NPAAA clade</taxon>
        <taxon>indigoferoid/millettioid clade</taxon>
        <taxon>Phaseoleae</taxon>
        <taxon>Phaseolus</taxon>
    </lineage>
</organism>
<comment type="similarity">
    <text evidence="12">Belongs to the amino acid/polyamine transporter 2 family. Amino acid/auxin permease (AAAP) (TC 2.A.18.2) subfamily.</text>
</comment>
<dbReference type="PANTHER" id="PTHR48017">
    <property type="entry name" value="OS05G0424000 PROTEIN-RELATED"/>
    <property type="match status" value="1"/>
</dbReference>
<dbReference type="Pfam" id="PF01490">
    <property type="entry name" value="Aa_trans"/>
    <property type="match status" value="1"/>
</dbReference>
<keyword evidence="6" id="KW-0769">Symport</keyword>
<gene>
    <name evidence="15" type="ORF">VNO80_21094</name>
</gene>
<feature type="transmembrane region" description="Helical" evidence="13">
    <location>
        <begin position="37"/>
        <end position="56"/>
    </location>
</feature>
<keyword evidence="7" id="KW-0029">Amino-acid transport</keyword>
<evidence type="ECO:0000256" key="4">
    <source>
        <dbReference type="ARBA" id="ARBA00022475"/>
    </source>
</evidence>
<evidence type="ECO:0000256" key="12">
    <source>
        <dbReference type="ARBA" id="ARBA00061463"/>
    </source>
</evidence>
<keyword evidence="10" id="KW-0927">Auxin signaling pathway</keyword>
<keyword evidence="4" id="KW-1003">Cell membrane</keyword>
<comment type="subcellular location">
    <subcellularLocation>
        <location evidence="1">Cell membrane</location>
        <topology evidence="1">Multi-pass membrane protein</topology>
    </subcellularLocation>
</comment>
<dbReference type="GO" id="GO:0009734">
    <property type="term" value="P:auxin-activated signaling pathway"/>
    <property type="evidence" value="ECO:0007669"/>
    <property type="project" value="UniProtKB-KW"/>
</dbReference>
<proteinExistence type="inferred from homology"/>
<comment type="caution">
    <text evidence="15">The sequence shown here is derived from an EMBL/GenBank/DDBJ whole genome shotgun (WGS) entry which is preliminary data.</text>
</comment>
<feature type="transmembrane region" description="Helical" evidence="13">
    <location>
        <begin position="309"/>
        <end position="331"/>
    </location>
</feature>
<evidence type="ECO:0000256" key="2">
    <source>
        <dbReference type="ARBA" id="ARBA00005590"/>
    </source>
</evidence>
<dbReference type="GO" id="GO:0015171">
    <property type="term" value="F:amino acid transmembrane transporter activity"/>
    <property type="evidence" value="ECO:0007669"/>
    <property type="project" value="UniProtKB-ARBA"/>
</dbReference>
<evidence type="ECO:0000256" key="8">
    <source>
        <dbReference type="ARBA" id="ARBA00022989"/>
    </source>
</evidence>
<keyword evidence="8 13" id="KW-1133">Transmembrane helix</keyword>
<evidence type="ECO:0000256" key="5">
    <source>
        <dbReference type="ARBA" id="ARBA00022692"/>
    </source>
</evidence>
<feature type="transmembrane region" description="Helical" evidence="13">
    <location>
        <begin position="113"/>
        <end position="136"/>
    </location>
</feature>
<accession>A0AAN9M2G6</accession>
<evidence type="ECO:0000259" key="14">
    <source>
        <dbReference type="Pfam" id="PF01490"/>
    </source>
</evidence>
<feature type="transmembrane region" description="Helical" evidence="13">
    <location>
        <begin position="411"/>
        <end position="435"/>
    </location>
</feature>
<dbReference type="FunFam" id="1.20.1740.10:FF:000033">
    <property type="entry name" value="Lysine histidine transporter 1"/>
    <property type="match status" value="1"/>
</dbReference>
<feature type="transmembrane region" description="Helical" evidence="13">
    <location>
        <begin position="180"/>
        <end position="200"/>
    </location>
</feature>
<feature type="domain" description="Amino acid transporter transmembrane" evidence="14">
    <location>
        <begin position="34"/>
        <end position="430"/>
    </location>
</feature>
<dbReference type="InterPro" id="IPR013057">
    <property type="entry name" value="AA_transpt_TM"/>
</dbReference>
<evidence type="ECO:0000256" key="7">
    <source>
        <dbReference type="ARBA" id="ARBA00022970"/>
    </source>
</evidence>
<evidence type="ECO:0000256" key="3">
    <source>
        <dbReference type="ARBA" id="ARBA00022448"/>
    </source>
</evidence>
<sequence length="445" mass="50204">MEVEGNECGRTATMAKEVERKNINDWLPITKSRNAKWWYSAFHNVTAVVGAGVLGFPYAMSELGWGPGVTILILSWICTLYTAWQMIEMHEPEPGKRLDRYHELGQYAFGEKLGLWIVVPQQLMVQIGVNVVYMITGGNSLKKIHDILCDGCSPIRRTYFIMIFAAVQFLLSHLPSFNSITVISFAAAVMSLSYSTIAWITSLHRGVQEGVQYGSRFSTDAGNVFGFFSALGTIAFGYAGHNVVLEIQATIPSTPEKPSKKAMWKGMIVAYIVVALCYFPVATFGYWAFGNGVDDNILLSLEKPRWVIVAANIFVFVHVTGSYQVFGVPVFDTCESFLVKKMKFQPTWFLRFITRNIYVLLTLFLGVTFPFFGGLLGFFGGFVFAPTTYFLPCVMWLFIYKPKRFSLSWCANWFCIMFGVFLMVLAPIGALRQIILEAKDYRFYS</sequence>
<keyword evidence="5 13" id="KW-0812">Transmembrane</keyword>
<dbReference type="AlphaFoldDB" id="A0AAN9M2G6"/>
<dbReference type="EMBL" id="JAYMYR010000008">
    <property type="protein sequence ID" value="KAK7346572.1"/>
    <property type="molecule type" value="Genomic_DNA"/>
</dbReference>
<feature type="transmembrane region" description="Helical" evidence="13">
    <location>
        <begin position="157"/>
        <end position="174"/>
    </location>
</feature>
<feature type="transmembrane region" description="Helical" evidence="13">
    <location>
        <begin position="378"/>
        <end position="399"/>
    </location>
</feature>
<evidence type="ECO:0000256" key="10">
    <source>
        <dbReference type="ARBA" id="ARBA00023294"/>
    </source>
</evidence>